<reference evidence="2 3" key="1">
    <citation type="journal article" date="2011" name="PLoS Pathog.">
        <title>Endophytic Life Strategies Decoded by Genome and Transcriptome Analyses of the Mutualistic Root Symbiont Piriformospora indica.</title>
        <authorList>
            <person name="Zuccaro A."/>
            <person name="Lahrmann U."/>
            <person name="Guldener U."/>
            <person name="Langen G."/>
            <person name="Pfiffi S."/>
            <person name="Biedenkopf D."/>
            <person name="Wong P."/>
            <person name="Samans B."/>
            <person name="Grimm C."/>
            <person name="Basiewicz M."/>
            <person name="Murat C."/>
            <person name="Martin F."/>
            <person name="Kogel K.H."/>
        </authorList>
    </citation>
    <scope>NUCLEOTIDE SEQUENCE [LARGE SCALE GENOMIC DNA]</scope>
    <source>
        <strain evidence="2 3">DSM 11827</strain>
    </source>
</reference>
<feature type="region of interest" description="Disordered" evidence="1">
    <location>
        <begin position="208"/>
        <end position="232"/>
    </location>
</feature>
<feature type="region of interest" description="Disordered" evidence="1">
    <location>
        <begin position="355"/>
        <end position="374"/>
    </location>
</feature>
<feature type="compositionally biased region" description="Polar residues" evidence="1">
    <location>
        <begin position="451"/>
        <end position="461"/>
    </location>
</feature>
<feature type="compositionally biased region" description="Basic and acidic residues" evidence="1">
    <location>
        <begin position="525"/>
        <end position="542"/>
    </location>
</feature>
<feature type="region of interest" description="Disordered" evidence="1">
    <location>
        <begin position="279"/>
        <end position="300"/>
    </location>
</feature>
<feature type="compositionally biased region" description="Low complexity" evidence="1">
    <location>
        <begin position="685"/>
        <end position="700"/>
    </location>
</feature>
<dbReference type="OrthoDB" id="2526154at2759"/>
<proteinExistence type="predicted"/>
<sequence length="1055" mass="110669">MSWTTSPPYSSRSASRQATESTAATTPPPVPSPKAAPRSLALVTTTSNKPRTPISPHKLAKLANALGVSTPAPVSVPYPLYSPTTSSSSAYGSSTPSRYLLHVIPPLHLLLAEQDDVNDPYTQAQFRRGTLVPLYPTLPSQLGAIAREYSLPSTGGMILYLISTDNDPGPRITDDAWRMLWHRALQKDKDGSSNGKTIARFHSRSVASSVSSPYPSPSSTSEGRFGSQMTPASSSTSLDLAINLNPSSALPILAKVEFDIDRRKAQWYELWRRRGRTTSHSMAGSSQFSNYTDSNSLNPRSTRELQLPLRARSTSPSLAEWKAKFVPTPSTSAASLNSPVDSDDAGQYVRLDDDEMPRRRGPMRHMGQFTDDPLHGVFPSDGATWAQIRVQDDGQNSMTPHAPDLMIGGRIGSTIMSLEGDDDESAADDTEDVVRLWKDKHKQTLDASGRVSPSASASTHGGRSRSASKHIPPPLDLSSSSKSQIPHVEVAPPSASPSMRGHSDLPYLDTNADGSNASRSMTPMGREEARSRRLDELERRIESLSPNSQWESDDAFSPQQKFVVESPTIVFDSAEAKDSADRSPTSSPQPSSPATPLSGSLPVPSTKASRRQVSIGSFNSIPGAAALAETLAESSSSPPLPPVPTDDADASNGQTVNGLPVIDLSSAAPTPIASTFPLADPANEAATSPTSATVPTNSASLPRVSSRFSADSVTSEDGQTSVTKSDRAPSMISVKGIRSLWRKSGNQKNGSQPPVSPGGNGQLNLPPTPPPFSDAPPLPLSAGGLFSPISMGPPPVPKSPLLKNSFSPDPSTPSTASSGTHRRSDSGLDPFHFDQESRYPVHKMPSPSQAFTDVVPPSAASESRVASPTAAPPPPAVKKGILKGWGSKGPTKRTSGDLDANRVTSPSPQGSNHPPSSFGSIGSGKKGRRPSLTNILSGHSKQGSKASISSIGTGSKHSHTNNSVSGSSHGSGHHAAPSLPTGAEASLTPSPNTGSSGRTSPAPSHKATLSSGRVSGDNPRTSPTPPPAAVAMAAQVAANREKRGTSYIGPADNRI</sequence>
<feature type="compositionally biased region" description="Polar residues" evidence="1">
    <location>
        <begin position="902"/>
        <end position="913"/>
    </location>
</feature>
<accession>G4TB75</accession>
<dbReference type="OMA" id="YHTHFRR"/>
<evidence type="ECO:0000256" key="1">
    <source>
        <dbReference type="SAM" id="MobiDB-lite"/>
    </source>
</evidence>
<comment type="caution">
    <text evidence="2">The sequence shown here is derived from an EMBL/GenBank/DDBJ whole genome shotgun (WGS) entry which is preliminary data.</text>
</comment>
<feature type="compositionally biased region" description="Low complexity" evidence="1">
    <location>
        <begin position="208"/>
        <end position="221"/>
    </location>
</feature>
<feature type="compositionally biased region" description="Low complexity" evidence="1">
    <location>
        <begin position="583"/>
        <end position="596"/>
    </location>
</feature>
<feature type="compositionally biased region" description="Low complexity" evidence="1">
    <location>
        <begin position="805"/>
        <end position="819"/>
    </location>
</feature>
<feature type="compositionally biased region" description="Low complexity" evidence="1">
    <location>
        <begin position="960"/>
        <end position="974"/>
    </location>
</feature>
<feature type="region of interest" description="Disordered" evidence="1">
    <location>
        <begin position="444"/>
        <end position="611"/>
    </location>
</feature>
<feature type="region of interest" description="Disordered" evidence="1">
    <location>
        <begin position="1"/>
        <end position="55"/>
    </location>
</feature>
<protein>
    <submittedName>
        <fullName evidence="2">Uncharacterized protein</fullName>
    </submittedName>
</protein>
<name>G4TB75_SERID</name>
<gene>
    <name evidence="2" type="ORF">PIIN_02423</name>
</gene>
<dbReference type="InParanoid" id="G4TB75"/>
<feature type="compositionally biased region" description="Polar residues" evidence="1">
    <location>
        <begin position="987"/>
        <end position="1021"/>
    </location>
</feature>
<organism evidence="2 3">
    <name type="scientific">Serendipita indica (strain DSM 11827)</name>
    <name type="common">Root endophyte fungus</name>
    <name type="synonym">Piriformospora indica</name>
    <dbReference type="NCBI Taxonomy" id="1109443"/>
    <lineage>
        <taxon>Eukaryota</taxon>
        <taxon>Fungi</taxon>
        <taxon>Dikarya</taxon>
        <taxon>Basidiomycota</taxon>
        <taxon>Agaricomycotina</taxon>
        <taxon>Agaricomycetes</taxon>
        <taxon>Sebacinales</taxon>
        <taxon>Serendipitaceae</taxon>
        <taxon>Serendipita</taxon>
    </lineage>
</organism>
<feature type="compositionally biased region" description="Polar residues" evidence="1">
    <location>
        <begin position="744"/>
        <end position="753"/>
    </location>
</feature>
<keyword evidence="3" id="KW-1185">Reference proteome</keyword>
<dbReference type="Proteomes" id="UP000007148">
    <property type="component" value="Unassembled WGS sequence"/>
</dbReference>
<feature type="compositionally biased region" description="Polar residues" evidence="1">
    <location>
        <begin position="512"/>
        <end position="521"/>
    </location>
</feature>
<feature type="compositionally biased region" description="Low complexity" evidence="1">
    <location>
        <begin position="1029"/>
        <end position="1038"/>
    </location>
</feature>
<dbReference type="EMBL" id="CAFZ01000035">
    <property type="protein sequence ID" value="CCA68560.1"/>
    <property type="molecule type" value="Genomic_DNA"/>
</dbReference>
<feature type="compositionally biased region" description="Polar residues" evidence="1">
    <location>
        <begin position="1"/>
        <end position="17"/>
    </location>
</feature>
<dbReference type="eggNOG" id="ENOG502S8P6">
    <property type="taxonomic scope" value="Eukaryota"/>
</dbReference>
<feature type="compositionally biased region" description="Polar residues" evidence="1">
    <location>
        <begin position="932"/>
        <end position="955"/>
    </location>
</feature>
<dbReference type="HOGENOM" id="CLU_286219_0_0_1"/>
<dbReference type="AlphaFoldDB" id="G4TB75"/>
<feature type="region of interest" description="Disordered" evidence="1">
    <location>
        <begin position="629"/>
        <end position="1055"/>
    </location>
</feature>
<evidence type="ECO:0000313" key="2">
    <source>
        <dbReference type="EMBL" id="CCA68560.1"/>
    </source>
</evidence>
<evidence type="ECO:0000313" key="3">
    <source>
        <dbReference type="Proteomes" id="UP000007148"/>
    </source>
</evidence>
<feature type="compositionally biased region" description="Basic and acidic residues" evidence="1">
    <location>
        <begin position="822"/>
        <end position="839"/>
    </location>
</feature>
<feature type="compositionally biased region" description="Pro residues" evidence="1">
    <location>
        <begin position="766"/>
        <end position="779"/>
    </location>
</feature>
<feature type="compositionally biased region" description="Polar residues" evidence="1">
    <location>
        <begin position="706"/>
        <end position="723"/>
    </location>
</feature>